<evidence type="ECO:0000313" key="3">
    <source>
        <dbReference type="Proteomes" id="UP000285326"/>
    </source>
</evidence>
<dbReference type="AlphaFoldDB" id="A0A420ICU5"/>
<reference evidence="2 3" key="1">
    <citation type="journal article" date="2018" name="BMC Genomics">
        <title>Comparative genome analyses reveal sequence features reflecting distinct modes of host-adaptation between dicot and monocot powdery mildew.</title>
        <authorList>
            <person name="Wu Y."/>
            <person name="Ma X."/>
            <person name="Pan Z."/>
            <person name="Kale S.D."/>
            <person name="Song Y."/>
            <person name="King H."/>
            <person name="Zhang Q."/>
            <person name="Presley C."/>
            <person name="Deng X."/>
            <person name="Wei C.I."/>
            <person name="Xiao S."/>
        </authorList>
    </citation>
    <scope>NUCLEOTIDE SEQUENCE [LARGE SCALE GENOMIC DNA]</scope>
    <source>
        <strain evidence="2">UMSG1</strain>
    </source>
</reference>
<evidence type="ECO:0000256" key="1">
    <source>
        <dbReference type="SAM" id="MobiDB-lite"/>
    </source>
</evidence>
<dbReference type="EMBL" id="MCBS01024857">
    <property type="protein sequence ID" value="RKF72350.1"/>
    <property type="molecule type" value="Genomic_DNA"/>
</dbReference>
<organism evidence="2 3">
    <name type="scientific">Golovinomyces cichoracearum</name>
    <dbReference type="NCBI Taxonomy" id="62708"/>
    <lineage>
        <taxon>Eukaryota</taxon>
        <taxon>Fungi</taxon>
        <taxon>Dikarya</taxon>
        <taxon>Ascomycota</taxon>
        <taxon>Pezizomycotina</taxon>
        <taxon>Leotiomycetes</taxon>
        <taxon>Erysiphales</taxon>
        <taxon>Erysiphaceae</taxon>
        <taxon>Golovinomyces</taxon>
    </lineage>
</organism>
<feature type="region of interest" description="Disordered" evidence="1">
    <location>
        <begin position="1"/>
        <end position="29"/>
    </location>
</feature>
<sequence length="99" mass="11441">MRSYGRKKRTLEESLDKEMQPDLPLMPPNRPSDLWNITVNIQSPIGLDPTRLSDSIMEIFQKTMVDTAINLNKAYPTTVEHATLQEKVKRETTRKKASR</sequence>
<proteinExistence type="predicted"/>
<accession>A0A420ICU5</accession>
<comment type="caution">
    <text evidence="2">The sequence shown here is derived from an EMBL/GenBank/DDBJ whole genome shotgun (WGS) entry which is preliminary data.</text>
</comment>
<evidence type="ECO:0000313" key="2">
    <source>
        <dbReference type="EMBL" id="RKF72350.1"/>
    </source>
</evidence>
<dbReference type="Proteomes" id="UP000285326">
    <property type="component" value="Unassembled WGS sequence"/>
</dbReference>
<feature type="compositionally biased region" description="Basic and acidic residues" evidence="1">
    <location>
        <begin position="10"/>
        <end position="20"/>
    </location>
</feature>
<name>A0A420ICU5_9PEZI</name>
<protein>
    <submittedName>
        <fullName evidence="2">Uncharacterized protein</fullName>
    </submittedName>
</protein>
<gene>
    <name evidence="2" type="ORF">GcM1_248090</name>
</gene>